<dbReference type="SUPFAM" id="SSF56112">
    <property type="entry name" value="Protein kinase-like (PK-like)"/>
    <property type="match status" value="1"/>
</dbReference>
<protein>
    <recommendedName>
        <fullName evidence="2">Protein kinase domain-containing protein</fullName>
    </recommendedName>
</protein>
<evidence type="ECO:0000256" key="1">
    <source>
        <dbReference type="SAM" id="MobiDB-lite"/>
    </source>
</evidence>
<dbReference type="GO" id="GO:0004672">
    <property type="term" value="F:protein kinase activity"/>
    <property type="evidence" value="ECO:0007669"/>
    <property type="project" value="InterPro"/>
</dbReference>
<dbReference type="Proteomes" id="UP000005426">
    <property type="component" value="Unassembled WGS sequence"/>
</dbReference>
<comment type="caution">
    <text evidence="3">The sequence shown here is derived from an EMBL/GenBank/DDBJ whole genome shotgun (WGS) entry which is preliminary data.</text>
</comment>
<dbReference type="OMA" id="LVYKMLE"/>
<dbReference type="PROSITE" id="PS50011">
    <property type="entry name" value="PROTEIN_KINASE_DOM"/>
    <property type="match status" value="1"/>
</dbReference>
<organism evidence="3 4">
    <name type="scientific">Hypocrea atroviridis (strain ATCC 20476 / IMI 206040)</name>
    <name type="common">Trichoderma atroviride</name>
    <dbReference type="NCBI Taxonomy" id="452589"/>
    <lineage>
        <taxon>Eukaryota</taxon>
        <taxon>Fungi</taxon>
        <taxon>Dikarya</taxon>
        <taxon>Ascomycota</taxon>
        <taxon>Pezizomycotina</taxon>
        <taxon>Sordariomycetes</taxon>
        <taxon>Hypocreomycetidae</taxon>
        <taxon>Hypocreales</taxon>
        <taxon>Hypocreaceae</taxon>
        <taxon>Trichoderma</taxon>
    </lineage>
</organism>
<feature type="domain" description="Protein kinase" evidence="2">
    <location>
        <begin position="324"/>
        <end position="582"/>
    </location>
</feature>
<evidence type="ECO:0000259" key="2">
    <source>
        <dbReference type="PROSITE" id="PS50011"/>
    </source>
</evidence>
<sequence length="592" mass="67590">MIQPDTSPNNMMESRIQSWMRETTSLTNLLQSIPPSNKTAVEKWLQEQKENGNTALVTLLQSILSSAETKIGLNFHLEAQHPKQSNKQISKAPKTSNSSGRKDVKAYLVTEVDKPLDKECLAEASCKMPEVRLVIKSPYIRNKDLETLAGSIRYPSRAPQFKHMFGVIQDAVDFTVKLDLRFDIHQEPFVFWCDIVYDPASNGCYLYNRSGPSIYLNPSDELPTQYTIAGKPRMAISGAWRISIKPDQTTSCFYPIFDILVRDKQFSILADNDNKVPTTWGIDVFHGKPQYTPTSLRETRTGLLELADGETVRIKDLHDDEKTYELRQIENMTNSGSKIENETSSRPHVFYCRHSQLPSVKLVAKVFRIREQMKREMEFLKQIRHPNIISLKESDPRVFALYLEELPLSLNKHRELELSWADAKTILFDIASALTYLSKRGIVHYDVKPANIAFCRERGAILFDFDLADYIKKPKYGIPGGTAGFLPPETIDEEKSRGFPGDVWALGVTILQIMKIDTNILHAVDNSYRTVTERLHYIALQRNLLDLQDRVQTLVYKMLEPNTEARVTAAAIHREDDREPKGSIPAKKRKQS</sequence>
<reference evidence="3 4" key="1">
    <citation type="journal article" date="2011" name="Genome Biol.">
        <title>Comparative genome sequence analysis underscores mycoparasitism as the ancestral life style of Trichoderma.</title>
        <authorList>
            <person name="Kubicek C.P."/>
            <person name="Herrera-Estrella A."/>
            <person name="Seidl-Seiboth V."/>
            <person name="Martinez D.A."/>
            <person name="Druzhinina I.S."/>
            <person name="Thon M."/>
            <person name="Zeilinger S."/>
            <person name="Casas-Flores S."/>
            <person name="Horwitz B.A."/>
            <person name="Mukherjee P.K."/>
            <person name="Mukherjee M."/>
            <person name="Kredics L."/>
            <person name="Alcaraz L.D."/>
            <person name="Aerts A."/>
            <person name="Antal Z."/>
            <person name="Atanasova L."/>
            <person name="Cervantes-Badillo M.G."/>
            <person name="Challacombe J."/>
            <person name="Chertkov O."/>
            <person name="McCluskey K."/>
            <person name="Coulpier F."/>
            <person name="Deshpande N."/>
            <person name="von Doehren H."/>
            <person name="Ebbole D.J."/>
            <person name="Esquivel-Naranjo E.U."/>
            <person name="Fekete E."/>
            <person name="Flipphi M."/>
            <person name="Glaser F."/>
            <person name="Gomez-Rodriguez E.Y."/>
            <person name="Gruber S."/>
            <person name="Han C."/>
            <person name="Henrissat B."/>
            <person name="Hermosa R."/>
            <person name="Hernandez-Onate M."/>
            <person name="Karaffa L."/>
            <person name="Kosti I."/>
            <person name="Le Crom S."/>
            <person name="Lindquist E."/>
            <person name="Lucas S."/>
            <person name="Luebeck M."/>
            <person name="Luebeck P.S."/>
            <person name="Margeot A."/>
            <person name="Metz B."/>
            <person name="Misra M."/>
            <person name="Nevalainen H."/>
            <person name="Omann M."/>
            <person name="Packer N."/>
            <person name="Perrone G."/>
            <person name="Uresti-Rivera E.E."/>
            <person name="Salamov A."/>
            <person name="Schmoll M."/>
            <person name="Seiboth B."/>
            <person name="Shapiro H."/>
            <person name="Sukno S."/>
            <person name="Tamayo-Ramos J.A."/>
            <person name="Tisch D."/>
            <person name="Wiest A."/>
            <person name="Wilkinson H.H."/>
            <person name="Zhang M."/>
            <person name="Coutinho P.M."/>
            <person name="Kenerley C.M."/>
            <person name="Monte E."/>
            <person name="Baker S.E."/>
            <person name="Grigoriev I.V."/>
        </authorList>
    </citation>
    <scope>NUCLEOTIDE SEQUENCE [LARGE SCALE GENOMIC DNA]</scope>
    <source>
        <strain evidence="4">ATCC 20476 / IMI 206040</strain>
    </source>
</reference>
<dbReference type="eggNOG" id="KOG0032">
    <property type="taxonomic scope" value="Eukaryota"/>
</dbReference>
<dbReference type="HOGENOM" id="CLU_021323_0_0_1"/>
<dbReference type="Gene3D" id="1.10.510.10">
    <property type="entry name" value="Transferase(Phosphotransferase) domain 1"/>
    <property type="match status" value="1"/>
</dbReference>
<evidence type="ECO:0000313" key="4">
    <source>
        <dbReference type="Proteomes" id="UP000005426"/>
    </source>
</evidence>
<proteinExistence type="predicted"/>
<dbReference type="Gene3D" id="3.30.200.20">
    <property type="entry name" value="Phosphorylase Kinase, domain 1"/>
    <property type="match status" value="1"/>
</dbReference>
<dbReference type="Pfam" id="PF00069">
    <property type="entry name" value="Pkinase"/>
    <property type="match status" value="1"/>
</dbReference>
<dbReference type="PANTHER" id="PTHR24347">
    <property type="entry name" value="SERINE/THREONINE-PROTEIN KINASE"/>
    <property type="match status" value="1"/>
</dbReference>
<accession>G9NJ06</accession>
<dbReference type="SMART" id="SM00220">
    <property type="entry name" value="S_TKc"/>
    <property type="match status" value="1"/>
</dbReference>
<dbReference type="AlphaFoldDB" id="G9NJ06"/>
<evidence type="ECO:0000313" key="3">
    <source>
        <dbReference type="EMBL" id="EHK48883.1"/>
    </source>
</evidence>
<name>G9NJ06_HYPAI</name>
<dbReference type="EMBL" id="ABDG02000017">
    <property type="protein sequence ID" value="EHK48883.1"/>
    <property type="molecule type" value="Genomic_DNA"/>
</dbReference>
<dbReference type="InterPro" id="IPR000719">
    <property type="entry name" value="Prot_kinase_dom"/>
</dbReference>
<dbReference type="GO" id="GO:0005524">
    <property type="term" value="F:ATP binding"/>
    <property type="evidence" value="ECO:0007669"/>
    <property type="project" value="InterPro"/>
</dbReference>
<dbReference type="STRING" id="452589.G9NJ06"/>
<dbReference type="OrthoDB" id="1668230at2759"/>
<feature type="compositionally biased region" description="Polar residues" evidence="1">
    <location>
        <begin position="82"/>
        <end position="99"/>
    </location>
</feature>
<feature type="region of interest" description="Disordered" evidence="1">
    <location>
        <begin position="573"/>
        <end position="592"/>
    </location>
</feature>
<feature type="region of interest" description="Disordered" evidence="1">
    <location>
        <begin position="79"/>
        <end position="101"/>
    </location>
</feature>
<gene>
    <name evidence="3" type="ORF">TRIATDRAFT_92023</name>
</gene>
<keyword evidence="4" id="KW-1185">Reference proteome</keyword>
<dbReference type="CDD" id="cd00180">
    <property type="entry name" value="PKc"/>
    <property type="match status" value="1"/>
</dbReference>
<dbReference type="InterPro" id="IPR011009">
    <property type="entry name" value="Kinase-like_dom_sf"/>
</dbReference>